<keyword evidence="3" id="KW-0145">Chemotaxis</keyword>
<keyword evidence="5 9" id="KW-1133">Transmembrane helix</keyword>
<dbReference type="FunFam" id="1.10.287.950:FF:000001">
    <property type="entry name" value="Methyl-accepting chemotaxis sensory transducer"/>
    <property type="match status" value="1"/>
</dbReference>
<dbReference type="Gene3D" id="1.10.287.950">
    <property type="entry name" value="Methyl-accepting chemotaxis protein"/>
    <property type="match status" value="1"/>
</dbReference>
<evidence type="ECO:0000256" key="1">
    <source>
        <dbReference type="ARBA" id="ARBA00004651"/>
    </source>
</evidence>
<dbReference type="InterPro" id="IPR051310">
    <property type="entry name" value="MCP_chemotaxis"/>
</dbReference>
<evidence type="ECO:0000256" key="2">
    <source>
        <dbReference type="ARBA" id="ARBA00022475"/>
    </source>
</evidence>
<comment type="subcellular location">
    <subcellularLocation>
        <location evidence="1">Cell membrane</location>
        <topology evidence="1">Multi-pass membrane protein</topology>
    </subcellularLocation>
</comment>
<gene>
    <name evidence="12" type="ORF">EZ216_03920</name>
</gene>
<dbReference type="Proteomes" id="UP000297839">
    <property type="component" value="Unassembled WGS sequence"/>
</dbReference>
<evidence type="ECO:0000313" key="12">
    <source>
        <dbReference type="EMBL" id="TFZ08315.1"/>
    </source>
</evidence>
<dbReference type="GO" id="GO:0005886">
    <property type="term" value="C:plasma membrane"/>
    <property type="evidence" value="ECO:0007669"/>
    <property type="project" value="UniProtKB-SubCell"/>
</dbReference>
<organism evidence="12 13">
    <name type="scientific">Ramlibacter humi</name>
    <dbReference type="NCBI Taxonomy" id="2530451"/>
    <lineage>
        <taxon>Bacteria</taxon>
        <taxon>Pseudomonadati</taxon>
        <taxon>Pseudomonadota</taxon>
        <taxon>Betaproteobacteria</taxon>
        <taxon>Burkholderiales</taxon>
        <taxon>Comamonadaceae</taxon>
        <taxon>Ramlibacter</taxon>
    </lineage>
</organism>
<dbReference type="OrthoDB" id="9054408at2"/>
<evidence type="ECO:0000256" key="8">
    <source>
        <dbReference type="PROSITE-ProRule" id="PRU00284"/>
    </source>
</evidence>
<feature type="domain" description="HAMP" evidence="11">
    <location>
        <begin position="95"/>
        <end position="141"/>
    </location>
</feature>
<dbReference type="Pfam" id="PF00015">
    <property type="entry name" value="MCPsignal"/>
    <property type="match status" value="1"/>
</dbReference>
<dbReference type="EMBL" id="SMLK01000001">
    <property type="protein sequence ID" value="TFZ08315.1"/>
    <property type="molecule type" value="Genomic_DNA"/>
</dbReference>
<evidence type="ECO:0000256" key="3">
    <source>
        <dbReference type="ARBA" id="ARBA00022500"/>
    </source>
</evidence>
<dbReference type="GO" id="GO:0006935">
    <property type="term" value="P:chemotaxis"/>
    <property type="evidence" value="ECO:0007669"/>
    <property type="project" value="UniProtKB-KW"/>
</dbReference>
<feature type="transmembrane region" description="Helical" evidence="9">
    <location>
        <begin position="41"/>
        <end position="61"/>
    </location>
</feature>
<dbReference type="InterPro" id="IPR004090">
    <property type="entry name" value="Chemotax_Me-accpt_rcpt"/>
</dbReference>
<keyword evidence="2" id="KW-1003">Cell membrane</keyword>
<dbReference type="SMART" id="SM00283">
    <property type="entry name" value="MA"/>
    <property type="match status" value="1"/>
</dbReference>
<reference evidence="12 13" key="1">
    <citation type="submission" date="2019-03" db="EMBL/GenBank/DDBJ databases">
        <title>Ramlibacter sp. 18x22-1, whole genome shotgun sequence.</title>
        <authorList>
            <person name="Zhang X."/>
            <person name="Feng G."/>
            <person name="Zhu H."/>
        </authorList>
    </citation>
    <scope>NUCLEOTIDE SEQUENCE [LARGE SCALE GENOMIC DNA]</scope>
    <source>
        <strain evidence="12 13">18x22-1</strain>
    </source>
</reference>
<accession>A0A4Z0CDE5</accession>
<keyword evidence="4 9" id="KW-0812">Transmembrane</keyword>
<dbReference type="Gene3D" id="3.30.450.20">
    <property type="entry name" value="PAS domain"/>
    <property type="match status" value="1"/>
</dbReference>
<evidence type="ECO:0000256" key="4">
    <source>
        <dbReference type="ARBA" id="ARBA00022692"/>
    </source>
</evidence>
<keyword evidence="8" id="KW-0807">Transducer</keyword>
<protein>
    <submittedName>
        <fullName evidence="12">HAMP domain-containing protein</fullName>
    </submittedName>
</protein>
<feature type="transmembrane region" description="Helical" evidence="9">
    <location>
        <begin position="67"/>
        <end position="92"/>
    </location>
</feature>
<dbReference type="PROSITE" id="PS50885">
    <property type="entry name" value="HAMP"/>
    <property type="match status" value="1"/>
</dbReference>
<dbReference type="PANTHER" id="PTHR43531:SF11">
    <property type="entry name" value="METHYL-ACCEPTING CHEMOTAXIS PROTEIN 3"/>
    <property type="match status" value="1"/>
</dbReference>
<evidence type="ECO:0000256" key="7">
    <source>
        <dbReference type="ARBA" id="ARBA00029447"/>
    </source>
</evidence>
<dbReference type="PROSITE" id="PS50111">
    <property type="entry name" value="CHEMOTAXIS_TRANSDUC_2"/>
    <property type="match status" value="1"/>
</dbReference>
<dbReference type="GO" id="GO:0007165">
    <property type="term" value="P:signal transduction"/>
    <property type="evidence" value="ECO:0007669"/>
    <property type="project" value="UniProtKB-KW"/>
</dbReference>
<evidence type="ECO:0000259" key="10">
    <source>
        <dbReference type="PROSITE" id="PS50111"/>
    </source>
</evidence>
<comment type="similarity">
    <text evidence="7">Belongs to the methyl-accepting chemotaxis (MCP) protein family.</text>
</comment>
<dbReference type="SMART" id="SM00304">
    <property type="entry name" value="HAMP"/>
    <property type="match status" value="1"/>
</dbReference>
<dbReference type="SUPFAM" id="SSF58104">
    <property type="entry name" value="Methyl-accepting chemotaxis protein (MCP) signaling domain"/>
    <property type="match status" value="1"/>
</dbReference>
<dbReference type="PANTHER" id="PTHR43531">
    <property type="entry name" value="PROTEIN ICFG"/>
    <property type="match status" value="1"/>
</dbReference>
<dbReference type="InterPro" id="IPR004089">
    <property type="entry name" value="MCPsignal_dom"/>
</dbReference>
<comment type="caution">
    <text evidence="12">The sequence shown here is derived from an EMBL/GenBank/DDBJ whole genome shotgun (WGS) entry which is preliminary data.</text>
</comment>
<dbReference type="CDD" id="cd06225">
    <property type="entry name" value="HAMP"/>
    <property type="match status" value="1"/>
</dbReference>
<name>A0A4Z0CDE5_9BURK</name>
<evidence type="ECO:0000256" key="5">
    <source>
        <dbReference type="ARBA" id="ARBA00022989"/>
    </source>
</evidence>
<evidence type="ECO:0000256" key="6">
    <source>
        <dbReference type="ARBA" id="ARBA00023136"/>
    </source>
</evidence>
<proteinExistence type="inferred from homology"/>
<keyword evidence="6 9" id="KW-0472">Membrane</keyword>
<evidence type="ECO:0000256" key="9">
    <source>
        <dbReference type="SAM" id="Phobius"/>
    </source>
</evidence>
<sequence length="522" mass="54514">MRTAAETATVTPHPTFPAASARFLLSPALRMLRAIALPAKLALLGALFAGGAAALAFGLLARGTPAAVLFTLGGLALLAWAWLAVAFCIGFIGGLRALVARMDDVAQGRLLAMVPPAGRDEIAQLGQTLARMTTGLSAVVCEVRSNAALVEEAGRRLAADCEALSGRTERQAANVQETSAGIRQLAGTVDTNAQNASLADAESGRVRGLAEGGGRSMQEAMHKVRAIQQDAHRMGEMVSVIDHISFQTNLLALNAAVEAARAGEQGRGFAVVAAEVRRLATRSAEEAGRIRELIGSSTRGVDQGAQVIGGAGQGMAQVLEGVREVAARMSSISAASREQSQGLAELAQAIEQLDGITRENAGMVEETSRHALSLKGRSAALSSAVAHFTLPQGTAGEALALVESARAAAQGRGADEFARLITDPRQPFHDRDMYVFALDAQGCYRAFGGNPGKVGSRVQDLPGVRGAHLLDAIVAQAEREPGWVEYDIQNPVTGIVQRKMSYVLKLGALYLGCGVYQRLANA</sequence>
<dbReference type="InterPro" id="IPR003660">
    <property type="entry name" value="HAMP_dom"/>
</dbReference>
<keyword evidence="13" id="KW-1185">Reference proteome</keyword>
<dbReference type="Pfam" id="PF17200">
    <property type="entry name" value="sCache_2"/>
    <property type="match status" value="1"/>
</dbReference>
<dbReference type="InterPro" id="IPR033480">
    <property type="entry name" value="sCache_2"/>
</dbReference>
<feature type="domain" description="Methyl-accepting transducer" evidence="10">
    <location>
        <begin position="146"/>
        <end position="375"/>
    </location>
</feature>
<dbReference type="Pfam" id="PF00672">
    <property type="entry name" value="HAMP"/>
    <property type="match status" value="1"/>
</dbReference>
<dbReference type="PRINTS" id="PR00260">
    <property type="entry name" value="CHEMTRNSDUCR"/>
</dbReference>
<evidence type="ECO:0000313" key="13">
    <source>
        <dbReference type="Proteomes" id="UP000297839"/>
    </source>
</evidence>
<dbReference type="GO" id="GO:0004888">
    <property type="term" value="F:transmembrane signaling receptor activity"/>
    <property type="evidence" value="ECO:0007669"/>
    <property type="project" value="InterPro"/>
</dbReference>
<dbReference type="CDD" id="cd11386">
    <property type="entry name" value="MCP_signal"/>
    <property type="match status" value="1"/>
</dbReference>
<dbReference type="AlphaFoldDB" id="A0A4Z0CDE5"/>
<evidence type="ECO:0000259" key="11">
    <source>
        <dbReference type="PROSITE" id="PS50885"/>
    </source>
</evidence>